<dbReference type="InterPro" id="IPR029069">
    <property type="entry name" value="HotDog_dom_sf"/>
</dbReference>
<keyword evidence="5 16" id="KW-0963">Cytoplasm</keyword>
<evidence type="ECO:0000256" key="16">
    <source>
        <dbReference type="HAMAP-Rule" id="MF_00406"/>
    </source>
</evidence>
<dbReference type="InterPro" id="IPR011334">
    <property type="entry name" value="UDP-acyl_GlcNac_deAcase_C"/>
</dbReference>
<dbReference type="RefSeq" id="WP_013563630.1">
    <property type="nucleotide sequence ID" value="NC_014962.1"/>
</dbReference>
<feature type="active site" description="Proton donor" evidence="15">
    <location>
        <position position="275"/>
    </location>
</feature>
<dbReference type="GO" id="GO:0103117">
    <property type="term" value="F:UDP-3-O-acyl-N-acetylglucosamine deacetylase activity"/>
    <property type="evidence" value="ECO:0007669"/>
    <property type="project" value="UniProtKB-UniRule"/>
</dbReference>
<evidence type="ECO:0000256" key="1">
    <source>
        <dbReference type="ARBA" id="ARBA00001947"/>
    </source>
</evidence>
<dbReference type="GO" id="GO:0009245">
    <property type="term" value="P:lipid A biosynthetic process"/>
    <property type="evidence" value="ECO:0007669"/>
    <property type="project" value="UniProtKB-UniRule"/>
</dbReference>
<dbReference type="STRING" id="575540.Isop_0750"/>
<protein>
    <recommendedName>
        <fullName evidence="15 16">Multifunctional fusion protein</fullName>
    </recommendedName>
    <domain>
        <recommendedName>
            <fullName evidence="16">3-hydroxyacyl-[acyl-carrier-protein] dehydratase FabZ</fullName>
            <ecNumber evidence="16">4.2.1.59</ecNumber>
        </recommendedName>
        <alternativeName>
            <fullName evidence="16">(3R)-hydroxymyristoyl-[acyl-carrier-protein] dehydratase</fullName>
        </alternativeName>
        <alternativeName>
            <fullName evidence="16">Beta-hydroxyacyl-ACP dehydratase</fullName>
            <shortName evidence="16">(3R)-hydroxymyristoyl-ACP dehydrase</shortName>
        </alternativeName>
    </domain>
    <domain>
        <recommendedName>
            <fullName evidence="15">UDP-3-O-acyl-N-acetylglucosamine deacetylase</fullName>
            <shortName evidence="15">UDP-3-O-acyl-GlcNAc deacetylase</shortName>
            <ecNumber evidence="15">3.5.1.108</ecNumber>
        </recommendedName>
        <alternativeName>
            <fullName evidence="15">UDP-3-O-[R-3-hydroxymyristoyl]-N-acetylglucosamine deacetylase</fullName>
        </alternativeName>
    </domain>
</protein>
<dbReference type="NCBIfam" id="NF000582">
    <property type="entry name" value="PRK00006.1"/>
    <property type="match status" value="1"/>
</dbReference>
<dbReference type="EC" id="4.2.1.59" evidence="16"/>
<dbReference type="NCBIfam" id="TIGR00325">
    <property type="entry name" value="lpxC"/>
    <property type="match status" value="1"/>
</dbReference>
<evidence type="ECO:0000313" key="18">
    <source>
        <dbReference type="Proteomes" id="UP000008631"/>
    </source>
</evidence>
<comment type="subcellular location">
    <subcellularLocation>
        <location evidence="3 16">Cytoplasm</location>
    </subcellularLocation>
</comment>
<dbReference type="InterPro" id="IPR013114">
    <property type="entry name" value="FabA_FabZ"/>
</dbReference>
<dbReference type="GO" id="GO:0019171">
    <property type="term" value="F:(3R)-hydroxyacyl-[acyl-carrier-protein] dehydratase activity"/>
    <property type="evidence" value="ECO:0007669"/>
    <property type="project" value="UniProtKB-EC"/>
</dbReference>
<dbReference type="AlphaFoldDB" id="E8R1R9"/>
<dbReference type="KEGG" id="ipa:Isop_0750"/>
<keyword evidence="11 15" id="KW-0443">Lipid metabolism</keyword>
<dbReference type="InterPro" id="IPR020568">
    <property type="entry name" value="Ribosomal_Su5_D2-typ_SF"/>
</dbReference>
<keyword evidence="9 15" id="KW-0378">Hydrolase</keyword>
<dbReference type="SUPFAM" id="SSF54211">
    <property type="entry name" value="Ribosomal protein S5 domain 2-like"/>
    <property type="match status" value="2"/>
</dbReference>
<evidence type="ECO:0000256" key="10">
    <source>
        <dbReference type="ARBA" id="ARBA00022833"/>
    </source>
</evidence>
<reference evidence="17 18" key="2">
    <citation type="journal article" date="2011" name="Stand. Genomic Sci.">
        <title>Complete genome sequence of Isosphaera pallida type strain (IS1B).</title>
        <authorList>
            <consortium name="US DOE Joint Genome Institute (JGI-PGF)"/>
            <person name="Goker M."/>
            <person name="Cleland D."/>
            <person name="Saunders E."/>
            <person name="Lapidus A."/>
            <person name="Nolan M."/>
            <person name="Lucas S."/>
            <person name="Hammon N."/>
            <person name="Deshpande S."/>
            <person name="Cheng J.F."/>
            <person name="Tapia R."/>
            <person name="Han C."/>
            <person name="Goodwin L."/>
            <person name="Pitluck S."/>
            <person name="Liolios K."/>
            <person name="Pagani I."/>
            <person name="Ivanova N."/>
            <person name="Mavromatis K."/>
            <person name="Pati A."/>
            <person name="Chen A."/>
            <person name="Palaniappan K."/>
            <person name="Land M."/>
            <person name="Hauser L."/>
            <person name="Chang Y.J."/>
            <person name="Jeffries C.D."/>
            <person name="Detter J.C."/>
            <person name="Beck B."/>
            <person name="Woyke T."/>
            <person name="Bristow J."/>
            <person name="Eisen J.A."/>
            <person name="Markowitz V."/>
            <person name="Hugenholtz P."/>
            <person name="Kyrpides N.C."/>
            <person name="Klenk H.P."/>
        </authorList>
    </citation>
    <scope>NUCLEOTIDE SEQUENCE [LARGE SCALE GENOMIC DNA]</scope>
    <source>
        <strain evidence="18">ATCC 43644 / DSM 9630 / IS1B</strain>
    </source>
</reference>
<dbReference type="InterPro" id="IPR004463">
    <property type="entry name" value="UDP-acyl_GlcNac_deAcase"/>
</dbReference>
<keyword evidence="12 16" id="KW-0456">Lyase</keyword>
<dbReference type="UniPathway" id="UPA00359">
    <property type="reaction ID" value="UER00478"/>
</dbReference>
<evidence type="ECO:0000256" key="12">
    <source>
        <dbReference type="ARBA" id="ARBA00023239"/>
    </source>
</evidence>
<feature type="binding site" evidence="15">
    <location>
        <position position="252"/>
    </location>
    <ligand>
        <name>Zn(2+)</name>
        <dbReference type="ChEBI" id="CHEBI:29105"/>
    </ligand>
</feature>
<keyword evidence="18" id="KW-1185">Reference proteome</keyword>
<organism evidence="17 18">
    <name type="scientific">Isosphaera pallida (strain ATCC 43644 / DSM 9630 / IS1B)</name>
    <dbReference type="NCBI Taxonomy" id="575540"/>
    <lineage>
        <taxon>Bacteria</taxon>
        <taxon>Pseudomonadati</taxon>
        <taxon>Planctomycetota</taxon>
        <taxon>Planctomycetia</taxon>
        <taxon>Isosphaerales</taxon>
        <taxon>Isosphaeraceae</taxon>
        <taxon>Isosphaera</taxon>
    </lineage>
</organism>
<dbReference type="InParanoid" id="E8R1R9"/>
<comment type="cofactor">
    <cofactor evidence="1 15">
        <name>Zn(2+)</name>
        <dbReference type="ChEBI" id="CHEBI:29105"/>
    </cofactor>
</comment>
<dbReference type="GO" id="GO:0006633">
    <property type="term" value="P:fatty acid biosynthetic process"/>
    <property type="evidence" value="ECO:0007669"/>
    <property type="project" value="UniProtKB-UniRule"/>
</dbReference>
<evidence type="ECO:0000313" key="17">
    <source>
        <dbReference type="EMBL" id="ADV61341.1"/>
    </source>
</evidence>
<comment type="similarity">
    <text evidence="15">Belongs to the LpxC family.</text>
</comment>
<evidence type="ECO:0000256" key="11">
    <source>
        <dbReference type="ARBA" id="ARBA00023098"/>
    </source>
</evidence>
<gene>
    <name evidence="15" type="primary">lpxC</name>
    <name evidence="16" type="synonym">fabZ</name>
    <name evidence="17" type="ordered locus">Isop_0750</name>
</gene>
<feature type="binding site" evidence="15">
    <location>
        <position position="248"/>
    </location>
    <ligand>
        <name>Zn(2+)</name>
        <dbReference type="ChEBI" id="CHEBI:29105"/>
    </ligand>
</feature>
<evidence type="ECO:0000256" key="4">
    <source>
        <dbReference type="ARBA" id="ARBA00005002"/>
    </source>
</evidence>
<dbReference type="PANTHER" id="PTHR33694:SF1">
    <property type="entry name" value="UDP-3-O-ACYL-N-ACETYLGLUCOSAMINE DEACETYLASE 1, MITOCHONDRIAL-RELATED"/>
    <property type="match status" value="1"/>
</dbReference>
<dbReference type="GO" id="GO:0016020">
    <property type="term" value="C:membrane"/>
    <property type="evidence" value="ECO:0007669"/>
    <property type="project" value="GOC"/>
</dbReference>
<comment type="catalytic activity">
    <reaction evidence="16">
        <text>a (3R)-hydroxyacyl-[ACP] = a (2E)-enoyl-[ACP] + H2O</text>
        <dbReference type="Rhea" id="RHEA:13097"/>
        <dbReference type="Rhea" id="RHEA-COMP:9925"/>
        <dbReference type="Rhea" id="RHEA-COMP:9945"/>
        <dbReference type="ChEBI" id="CHEBI:15377"/>
        <dbReference type="ChEBI" id="CHEBI:78784"/>
        <dbReference type="ChEBI" id="CHEBI:78827"/>
        <dbReference type="EC" id="4.2.1.59"/>
    </reaction>
</comment>
<feature type="active site" evidence="16">
    <location>
        <position position="342"/>
    </location>
</feature>
<dbReference type="HAMAP" id="MF_00388">
    <property type="entry name" value="LpxC"/>
    <property type="match status" value="1"/>
</dbReference>
<evidence type="ECO:0000256" key="14">
    <source>
        <dbReference type="ARBA" id="ARBA00025049"/>
    </source>
</evidence>
<dbReference type="CDD" id="cd01288">
    <property type="entry name" value="FabZ"/>
    <property type="match status" value="1"/>
</dbReference>
<comment type="pathway">
    <text evidence="4 15">Glycolipid biosynthesis; lipid IV(A) biosynthesis; lipid IV(A) from (3R)-3-hydroxytetradecanoyl-[acyl-carrier-protein] and UDP-N-acetyl-alpha-D-glucosamine: step 2/6.</text>
</comment>
<evidence type="ECO:0000256" key="3">
    <source>
        <dbReference type="ARBA" id="ARBA00004496"/>
    </source>
</evidence>
<dbReference type="EC" id="3.5.1.108" evidence="15"/>
<dbReference type="PANTHER" id="PTHR33694">
    <property type="entry name" value="UDP-3-O-ACYL-N-ACETYLGLUCOSAMINE DEACETYLASE 1, MITOCHONDRIAL-RELATED"/>
    <property type="match status" value="1"/>
</dbReference>
<keyword evidence="7 15" id="KW-0441">Lipid A biosynthesis</keyword>
<reference key="1">
    <citation type="submission" date="2010-11" db="EMBL/GenBank/DDBJ databases">
        <title>The complete sequence of chromosome of Isophaera pallida ATCC 43644.</title>
        <authorList>
            <consortium name="US DOE Joint Genome Institute (JGI-PGF)"/>
            <person name="Lucas S."/>
            <person name="Copeland A."/>
            <person name="Lapidus A."/>
            <person name="Bruce D."/>
            <person name="Goodwin L."/>
            <person name="Pitluck S."/>
            <person name="Kyrpides N."/>
            <person name="Mavromatis K."/>
            <person name="Pagani I."/>
            <person name="Ivanova N."/>
            <person name="Saunders E."/>
            <person name="Brettin T."/>
            <person name="Detter J.C."/>
            <person name="Han C."/>
            <person name="Tapia R."/>
            <person name="Land M."/>
            <person name="Hauser L."/>
            <person name="Markowitz V."/>
            <person name="Cheng J.-F."/>
            <person name="Hugenholtz P."/>
            <person name="Woyke T."/>
            <person name="Wu D."/>
            <person name="Eisen J.A."/>
        </authorList>
    </citation>
    <scope>NUCLEOTIDE SEQUENCE</scope>
    <source>
        <strain>ATCC 43644</strain>
    </source>
</reference>
<dbReference type="EMBL" id="CP002353">
    <property type="protein sequence ID" value="ADV61341.1"/>
    <property type="molecule type" value="Genomic_DNA"/>
</dbReference>
<dbReference type="FunCoup" id="E8R1R9">
    <property type="interactions" value="343"/>
</dbReference>
<dbReference type="Proteomes" id="UP000008631">
    <property type="component" value="Chromosome"/>
</dbReference>
<sequence>MATITRTHRRQRTIVGPVEVRGVGFLTGAEVTLRFEPAPVDTGARFVRVDLPNQPSIAATIEHVVPRQRRTAIQSGDTVVELVEHVMSALSGLRIDNVRILLDAVETPGMDGSSRSFVEALERAGVKEQEADRLAVVLDQPLAVSEGNASVVALPPVHPQDNALAVTYTLDYGLNAPIPRQTYSLPRLDPDSYRRELAPCRTFLLQREAEELRKTGVGSQTKISDLVIYGPDGPIDNTLRFPDECARHKALDLVGDLALLGMDLVGQVVGHRSGHALNARLVRAIRQRLLSDSTALGIREIMEILPHRYPFLLVDRIEWIEPNRRLEAIKNVTINEPCFMGHWPSQPVLPGVLIVEALAQAGGVLLSRSPRYEARRGMLAAIQRVRFRRPIVPGDQLRLLVEVVRARASAVELKAVATCQGDVAAEAVFTLVHQSDEVSPDAPMRLPA</sequence>
<comment type="similarity">
    <text evidence="16">Belongs to the thioester dehydratase family. FabZ subfamily.</text>
</comment>
<evidence type="ECO:0000256" key="5">
    <source>
        <dbReference type="ARBA" id="ARBA00022490"/>
    </source>
</evidence>
<dbReference type="HAMAP" id="MF_00406">
    <property type="entry name" value="FabZ"/>
    <property type="match status" value="1"/>
</dbReference>
<evidence type="ECO:0000256" key="7">
    <source>
        <dbReference type="ARBA" id="ARBA00022556"/>
    </source>
</evidence>
<keyword evidence="8 15" id="KW-0479">Metal-binding</keyword>
<dbReference type="GO" id="GO:0005737">
    <property type="term" value="C:cytoplasm"/>
    <property type="evidence" value="ECO:0007669"/>
    <property type="project" value="UniProtKB-SubCell"/>
</dbReference>
<comment type="function">
    <text evidence="2 15">Catalyzes the hydrolysis of UDP-3-O-myristoyl-N-acetylglucosamine to form UDP-3-O-myristoylglucosamine and acetate, the committed step in lipid A biosynthesis.</text>
</comment>
<evidence type="ECO:0000256" key="9">
    <source>
        <dbReference type="ARBA" id="ARBA00022801"/>
    </source>
</evidence>
<evidence type="ECO:0000256" key="2">
    <source>
        <dbReference type="ARBA" id="ARBA00002923"/>
    </source>
</evidence>
<evidence type="ECO:0000256" key="15">
    <source>
        <dbReference type="HAMAP-Rule" id="MF_00388"/>
    </source>
</evidence>
<evidence type="ECO:0000256" key="6">
    <source>
        <dbReference type="ARBA" id="ARBA00022516"/>
    </source>
</evidence>
<name>E8R1R9_ISOPI</name>
<proteinExistence type="inferred from homology"/>
<dbReference type="Gene3D" id="3.30.230.20">
    <property type="entry name" value="lpxc deacetylase, domain 1"/>
    <property type="match status" value="1"/>
</dbReference>
<comment type="catalytic activity">
    <reaction evidence="13 15">
        <text>a UDP-3-O-[(3R)-3-hydroxyacyl]-N-acetyl-alpha-D-glucosamine + H2O = a UDP-3-O-[(3R)-3-hydroxyacyl]-alpha-D-glucosamine + acetate</text>
        <dbReference type="Rhea" id="RHEA:67816"/>
        <dbReference type="ChEBI" id="CHEBI:15377"/>
        <dbReference type="ChEBI" id="CHEBI:30089"/>
        <dbReference type="ChEBI" id="CHEBI:137740"/>
        <dbReference type="ChEBI" id="CHEBI:173225"/>
        <dbReference type="EC" id="3.5.1.108"/>
    </reaction>
</comment>
<dbReference type="Pfam" id="PF07977">
    <property type="entry name" value="FabA"/>
    <property type="match status" value="1"/>
</dbReference>
<keyword evidence="10 15" id="KW-0862">Zinc</keyword>
<dbReference type="SUPFAM" id="SSF54637">
    <property type="entry name" value="Thioesterase/thiol ester dehydrase-isomerase"/>
    <property type="match status" value="1"/>
</dbReference>
<dbReference type="NCBIfam" id="TIGR01750">
    <property type="entry name" value="fabZ"/>
    <property type="match status" value="1"/>
</dbReference>
<dbReference type="Gene3D" id="3.30.1700.10">
    <property type="entry name" value="lpxc deacetylase, domain 2"/>
    <property type="match status" value="1"/>
</dbReference>
<comment type="function">
    <text evidence="14 16">Involved in unsaturated fatty acids biosynthesis. Catalyzes the dehydration of short chain beta-hydroxyacyl-ACPs and long chain saturated and unsaturated beta-hydroxyacyl-ACPs.</text>
</comment>
<dbReference type="eggNOG" id="COG0764">
    <property type="taxonomic scope" value="Bacteria"/>
</dbReference>
<evidence type="ECO:0000256" key="13">
    <source>
        <dbReference type="ARBA" id="ARBA00024535"/>
    </source>
</evidence>
<dbReference type="Gene3D" id="3.10.129.10">
    <property type="entry name" value="Hotdog Thioesterase"/>
    <property type="match status" value="1"/>
</dbReference>
<evidence type="ECO:0000256" key="8">
    <source>
        <dbReference type="ARBA" id="ARBA00022723"/>
    </source>
</evidence>
<dbReference type="HOGENOM" id="CLU_046528_2_0_0"/>
<keyword evidence="6 15" id="KW-0444">Lipid biosynthesis</keyword>
<dbReference type="GO" id="GO:0046872">
    <property type="term" value="F:metal ion binding"/>
    <property type="evidence" value="ECO:0007669"/>
    <property type="project" value="UniProtKB-KW"/>
</dbReference>
<dbReference type="Pfam" id="PF03331">
    <property type="entry name" value="LpxC"/>
    <property type="match status" value="1"/>
</dbReference>
<dbReference type="InterPro" id="IPR010084">
    <property type="entry name" value="FabZ"/>
</dbReference>
<accession>E8R1R9</accession>
<feature type="binding site" evidence="15">
    <location>
        <position position="85"/>
    </location>
    <ligand>
        <name>Zn(2+)</name>
        <dbReference type="ChEBI" id="CHEBI:29105"/>
    </ligand>
</feature>
<dbReference type="eggNOG" id="COG0774">
    <property type="taxonomic scope" value="Bacteria"/>
</dbReference>
<dbReference type="InterPro" id="IPR015870">
    <property type="entry name" value="UDP-acyl_N-AcGlcN_deAcase_N"/>
</dbReference>
<dbReference type="FunFam" id="3.10.129.10:FF:000001">
    <property type="entry name" value="3-hydroxyacyl-[acyl-carrier-protein] dehydratase FabZ"/>
    <property type="match status" value="1"/>
</dbReference>